<sequence length="88" mass="9611">MTNSPFWSTSTNCSDNDSLNMNCQHQYTRIPTKCPDTTSRVYSGPSLIEPQVDASADLGFFDTTINAIANTKRWSSMQVGVGAVDALM</sequence>
<protein>
    <submittedName>
        <fullName evidence="1">Uncharacterized protein</fullName>
    </submittedName>
</protein>
<organism evidence="1 2">
    <name type="scientific">Zalerion maritima</name>
    <dbReference type="NCBI Taxonomy" id="339359"/>
    <lineage>
        <taxon>Eukaryota</taxon>
        <taxon>Fungi</taxon>
        <taxon>Dikarya</taxon>
        <taxon>Ascomycota</taxon>
        <taxon>Pezizomycotina</taxon>
        <taxon>Sordariomycetes</taxon>
        <taxon>Lulworthiomycetidae</taxon>
        <taxon>Lulworthiales</taxon>
        <taxon>Lulworthiaceae</taxon>
        <taxon>Zalerion</taxon>
    </lineage>
</organism>
<name>A0AAD5RGB5_9PEZI</name>
<dbReference type="EMBL" id="JAKWBI020000829">
    <property type="protein sequence ID" value="KAJ2892343.1"/>
    <property type="molecule type" value="Genomic_DNA"/>
</dbReference>
<keyword evidence="2" id="KW-1185">Reference proteome</keyword>
<comment type="caution">
    <text evidence="1">The sequence shown here is derived from an EMBL/GenBank/DDBJ whole genome shotgun (WGS) entry which is preliminary data.</text>
</comment>
<gene>
    <name evidence="1" type="ORF">MKZ38_009952</name>
</gene>
<proteinExistence type="predicted"/>
<dbReference type="Proteomes" id="UP001201980">
    <property type="component" value="Unassembled WGS sequence"/>
</dbReference>
<evidence type="ECO:0000313" key="2">
    <source>
        <dbReference type="Proteomes" id="UP001201980"/>
    </source>
</evidence>
<reference evidence="1" key="1">
    <citation type="submission" date="2022-07" db="EMBL/GenBank/DDBJ databases">
        <title>Draft genome sequence of Zalerion maritima ATCC 34329, a (micro)plastics degrading marine fungus.</title>
        <authorList>
            <person name="Paco A."/>
            <person name="Goncalves M.F.M."/>
            <person name="Rocha-Santos T.A.P."/>
            <person name="Alves A."/>
        </authorList>
    </citation>
    <scope>NUCLEOTIDE SEQUENCE</scope>
    <source>
        <strain evidence="1">ATCC 34329</strain>
    </source>
</reference>
<accession>A0AAD5RGB5</accession>
<dbReference type="AlphaFoldDB" id="A0AAD5RGB5"/>
<evidence type="ECO:0000313" key="1">
    <source>
        <dbReference type="EMBL" id="KAJ2892343.1"/>
    </source>
</evidence>